<name>A0A9N8VLK1_FUNMO</name>
<protein>
    <submittedName>
        <fullName evidence="7">820_t:CDS:1</fullName>
    </submittedName>
</protein>
<organism evidence="7 8">
    <name type="scientific">Funneliformis mosseae</name>
    <name type="common">Endomycorrhizal fungus</name>
    <name type="synonym">Glomus mosseae</name>
    <dbReference type="NCBI Taxonomy" id="27381"/>
    <lineage>
        <taxon>Eukaryota</taxon>
        <taxon>Fungi</taxon>
        <taxon>Fungi incertae sedis</taxon>
        <taxon>Mucoromycota</taxon>
        <taxon>Glomeromycotina</taxon>
        <taxon>Glomeromycetes</taxon>
        <taxon>Glomerales</taxon>
        <taxon>Glomeraceae</taxon>
        <taxon>Funneliformis</taxon>
    </lineage>
</organism>
<dbReference type="InterPro" id="IPR005349">
    <property type="entry name" value="TMEM14"/>
</dbReference>
<keyword evidence="4 6" id="KW-1133">Transmembrane helix</keyword>
<dbReference type="EMBL" id="CAJVPP010000192">
    <property type="protein sequence ID" value="CAG8453669.1"/>
    <property type="molecule type" value="Genomic_DNA"/>
</dbReference>
<comment type="caution">
    <text evidence="7">The sequence shown here is derived from an EMBL/GenBank/DDBJ whole genome shotgun (WGS) entry which is preliminary data.</text>
</comment>
<evidence type="ECO:0000256" key="1">
    <source>
        <dbReference type="ARBA" id="ARBA00004370"/>
    </source>
</evidence>
<accession>A0A9N8VLK1</accession>
<evidence type="ECO:0000256" key="3">
    <source>
        <dbReference type="ARBA" id="ARBA00022692"/>
    </source>
</evidence>
<dbReference type="AlphaFoldDB" id="A0A9N8VLK1"/>
<evidence type="ECO:0000313" key="8">
    <source>
        <dbReference type="Proteomes" id="UP000789375"/>
    </source>
</evidence>
<keyword evidence="3 6" id="KW-0812">Transmembrane</keyword>
<comment type="subcellular location">
    <subcellularLocation>
        <location evidence="1">Membrane</location>
    </subcellularLocation>
</comment>
<evidence type="ECO:0000313" key="7">
    <source>
        <dbReference type="EMBL" id="CAG8453669.1"/>
    </source>
</evidence>
<reference evidence="7" key="1">
    <citation type="submission" date="2021-06" db="EMBL/GenBank/DDBJ databases">
        <authorList>
            <person name="Kallberg Y."/>
            <person name="Tangrot J."/>
            <person name="Rosling A."/>
        </authorList>
    </citation>
    <scope>NUCLEOTIDE SEQUENCE</scope>
    <source>
        <strain evidence="7">87-6 pot B 2015</strain>
    </source>
</reference>
<dbReference type="Pfam" id="PF03647">
    <property type="entry name" value="Tmemb_14"/>
    <property type="match status" value="1"/>
</dbReference>
<keyword evidence="8" id="KW-1185">Reference proteome</keyword>
<sequence length="64" mass="6559">MTDFIGYTYAFTIALGGLFGYLKAGSMMSLVAGLSFGGLAAFAANRVSTNPKNAGLALGKFDSL</sequence>
<dbReference type="Gene3D" id="1.10.10.1740">
    <property type="entry name" value="Transmembrane protein 14-like"/>
    <property type="match status" value="1"/>
</dbReference>
<evidence type="ECO:0000256" key="4">
    <source>
        <dbReference type="ARBA" id="ARBA00022989"/>
    </source>
</evidence>
<comment type="similarity">
    <text evidence="2">Belongs to the TMEM14 family.</text>
</comment>
<dbReference type="InterPro" id="IPR044890">
    <property type="entry name" value="TMEM14_sf"/>
</dbReference>
<dbReference type="GO" id="GO:0016020">
    <property type="term" value="C:membrane"/>
    <property type="evidence" value="ECO:0007669"/>
    <property type="project" value="UniProtKB-SubCell"/>
</dbReference>
<evidence type="ECO:0000256" key="5">
    <source>
        <dbReference type="ARBA" id="ARBA00023136"/>
    </source>
</evidence>
<evidence type="ECO:0000256" key="6">
    <source>
        <dbReference type="SAM" id="Phobius"/>
    </source>
</evidence>
<feature type="transmembrane region" description="Helical" evidence="6">
    <location>
        <begin position="6"/>
        <end position="22"/>
    </location>
</feature>
<gene>
    <name evidence="7" type="ORF">FMOSSE_LOCUS1664</name>
</gene>
<keyword evidence="5 6" id="KW-0472">Membrane</keyword>
<evidence type="ECO:0000256" key="2">
    <source>
        <dbReference type="ARBA" id="ARBA00007590"/>
    </source>
</evidence>
<proteinExistence type="inferred from homology"/>
<dbReference type="Proteomes" id="UP000789375">
    <property type="component" value="Unassembled WGS sequence"/>
</dbReference>